<evidence type="ECO:0000256" key="1">
    <source>
        <dbReference type="SAM" id="Phobius"/>
    </source>
</evidence>
<protein>
    <submittedName>
        <fullName evidence="3">Unannotated protein</fullName>
    </submittedName>
</protein>
<dbReference type="PANTHER" id="PTHR33371:SF4">
    <property type="entry name" value="INTERMEMBRANE PHOSPHOLIPID TRANSPORT SYSTEM BINDING PROTEIN MLAD"/>
    <property type="match status" value="1"/>
</dbReference>
<evidence type="ECO:0000313" key="3">
    <source>
        <dbReference type="EMBL" id="CAB4909152.1"/>
    </source>
</evidence>
<keyword evidence="1" id="KW-0472">Membrane</keyword>
<organism evidence="3">
    <name type="scientific">freshwater metagenome</name>
    <dbReference type="NCBI Taxonomy" id="449393"/>
    <lineage>
        <taxon>unclassified sequences</taxon>
        <taxon>metagenomes</taxon>
        <taxon>ecological metagenomes</taxon>
    </lineage>
</organism>
<gene>
    <name evidence="3" type="ORF">UFOPK3564_01108</name>
</gene>
<dbReference type="PANTHER" id="PTHR33371">
    <property type="entry name" value="INTERMEMBRANE PHOSPHOLIPID TRANSPORT SYSTEM BINDING PROTEIN MLAD-RELATED"/>
    <property type="match status" value="1"/>
</dbReference>
<dbReference type="InterPro" id="IPR003399">
    <property type="entry name" value="Mce/MlaD"/>
</dbReference>
<accession>A0A6J7GMH2</accession>
<evidence type="ECO:0000259" key="2">
    <source>
        <dbReference type="Pfam" id="PF02470"/>
    </source>
</evidence>
<dbReference type="InterPro" id="IPR052336">
    <property type="entry name" value="MlaD_Phospholipid_Transporter"/>
</dbReference>
<keyword evidence="1" id="KW-0812">Transmembrane</keyword>
<dbReference type="Pfam" id="PF02470">
    <property type="entry name" value="MlaD"/>
    <property type="match status" value="1"/>
</dbReference>
<feature type="domain" description="Mce/MlaD" evidence="2">
    <location>
        <begin position="51"/>
        <end position="126"/>
    </location>
</feature>
<proteinExistence type="predicted"/>
<feature type="transmembrane region" description="Helical" evidence="1">
    <location>
        <begin position="20"/>
        <end position="39"/>
    </location>
</feature>
<dbReference type="EMBL" id="CAFBMK010000047">
    <property type="protein sequence ID" value="CAB4909152.1"/>
    <property type="molecule type" value="Genomic_DNA"/>
</dbReference>
<name>A0A6J7GMH2_9ZZZZ</name>
<sequence>MSRSRPRGRAASRSLPRPVLWAIGLAGIGAVVVMFLVGYNAPNSIPGKQYFTVRAAFDNADNLTGHYQVRIGGKNVGQVLNPRVENGKAVVDLQMNPEVQPLRSDTTLRVRPRSPIGVRFVELKPGTTGSPLEDGELIGTGQTSASTELDTTLDTFDRERRLKAQELAKGLGGGVLGRGRDIQALLDNGPQGLRALKAIAKPINDRTGAVRSFIDGADGSSLAADPVRETIKQGFGDGADAFDAFAKNGDNLKASLDAAPASLATARAGLRDTEPFLREIRALSRTALPALEPAPAGLRATSRLIRESPDGLKSARTTLDKAQDAVDPVLGLLAEVDPVLPSIRSGLASSLPIVDRLGAHGCDIALFNKNWSSMLGFGVPGGAKGLGTVNALRLNLMASEESVSGAGIRSPLVVDNPYPAPCTVRQDARTFR</sequence>
<reference evidence="3" key="1">
    <citation type="submission" date="2020-05" db="EMBL/GenBank/DDBJ databases">
        <authorList>
            <person name="Chiriac C."/>
            <person name="Salcher M."/>
            <person name="Ghai R."/>
            <person name="Kavagutti S V."/>
        </authorList>
    </citation>
    <scope>NUCLEOTIDE SEQUENCE</scope>
</reference>
<dbReference type="AlphaFoldDB" id="A0A6J7GMH2"/>
<keyword evidence="1" id="KW-1133">Transmembrane helix</keyword>